<dbReference type="PROSITE" id="PS00167">
    <property type="entry name" value="TRP_SYNTHASE_ALPHA"/>
    <property type="match status" value="1"/>
</dbReference>
<keyword evidence="11" id="KW-1185">Reference proteome</keyword>
<dbReference type="CDD" id="cd04724">
    <property type="entry name" value="Tryptophan_synthase_alpha"/>
    <property type="match status" value="1"/>
</dbReference>
<evidence type="ECO:0000313" key="10">
    <source>
        <dbReference type="EMBL" id="SDN45162.1"/>
    </source>
</evidence>
<evidence type="ECO:0000313" key="11">
    <source>
        <dbReference type="Proteomes" id="UP000199602"/>
    </source>
</evidence>
<evidence type="ECO:0000256" key="3">
    <source>
        <dbReference type="ARBA" id="ARBA00022605"/>
    </source>
</evidence>
<evidence type="ECO:0000256" key="9">
    <source>
        <dbReference type="RuleBase" id="RU003662"/>
    </source>
</evidence>
<dbReference type="HAMAP" id="MF_00131">
    <property type="entry name" value="Trp_synth_alpha"/>
    <property type="match status" value="1"/>
</dbReference>
<dbReference type="RefSeq" id="WP_092063350.1">
    <property type="nucleotide sequence ID" value="NZ_FNIN01000002.1"/>
</dbReference>
<dbReference type="InterPro" id="IPR013785">
    <property type="entry name" value="Aldolase_TIM"/>
</dbReference>
<dbReference type="InterPro" id="IPR011060">
    <property type="entry name" value="RibuloseP-bd_barrel"/>
</dbReference>
<feature type="active site" description="Proton acceptor" evidence="8">
    <location>
        <position position="50"/>
    </location>
</feature>
<comment type="function">
    <text evidence="8">The alpha subunit is responsible for the aldol cleavage of indoleglycerol phosphate to indole and glyceraldehyde 3-phosphate.</text>
</comment>
<keyword evidence="3 8" id="KW-0028">Amino-acid biosynthesis</keyword>
<proteinExistence type="inferred from homology"/>
<dbReference type="UniPathway" id="UPA00035">
    <property type="reaction ID" value="UER00044"/>
</dbReference>
<dbReference type="OrthoDB" id="9804578at2"/>
<name>A0A1H0BHR6_9BACT</name>
<dbReference type="InterPro" id="IPR018204">
    <property type="entry name" value="Trp_synthase_alpha_AS"/>
</dbReference>
<dbReference type="EC" id="4.2.1.20" evidence="8"/>
<dbReference type="NCBIfam" id="TIGR00262">
    <property type="entry name" value="trpA"/>
    <property type="match status" value="1"/>
</dbReference>
<dbReference type="Pfam" id="PF00290">
    <property type="entry name" value="Trp_syntA"/>
    <property type="match status" value="1"/>
</dbReference>
<evidence type="ECO:0000256" key="4">
    <source>
        <dbReference type="ARBA" id="ARBA00022822"/>
    </source>
</evidence>
<comment type="pathway">
    <text evidence="1 8">Amino-acid biosynthesis; L-tryptophan biosynthesis; L-tryptophan from chorismate: step 5/5.</text>
</comment>
<sequence length="251" mass="28271">MSDSFVYKFNEVKKNSRVALIPFITAGFPDKKNFWEELKELDENGADIIEIGVPFSDPVADGPVIEAASLKAIQEGVDIKYILDGLAQRKFNSPLVLMGYFNPFYKYGLKKLIEDCSKVGVKGLIIPDLPLEEYQRYFPKQSKVRYIPLIGLNTSIKRMKAYAELDPPFVYIVSVLGITGNELFIEDSLLSLLEKIKKIFSCPVVLGFGLSNPTQIKPIISFIDGVVFGTSLLRFLNNGGKSREFLQKWKI</sequence>
<dbReference type="GO" id="GO:0004834">
    <property type="term" value="F:tryptophan synthase activity"/>
    <property type="evidence" value="ECO:0007669"/>
    <property type="project" value="UniProtKB-UniRule"/>
</dbReference>
<keyword evidence="6 8" id="KW-0456">Lyase</keyword>
<evidence type="ECO:0000256" key="8">
    <source>
        <dbReference type="HAMAP-Rule" id="MF_00131"/>
    </source>
</evidence>
<dbReference type="Gene3D" id="3.20.20.70">
    <property type="entry name" value="Aldolase class I"/>
    <property type="match status" value="1"/>
</dbReference>
<keyword evidence="5 8" id="KW-0057">Aromatic amino acid biosynthesis</keyword>
<reference evidence="10 11" key="1">
    <citation type="submission" date="2016-10" db="EMBL/GenBank/DDBJ databases">
        <authorList>
            <person name="de Groot N.N."/>
        </authorList>
    </citation>
    <scope>NUCLEOTIDE SEQUENCE [LARGE SCALE GENOMIC DNA]</scope>
    <source>
        <strain evidence="10 11">DSM 15269</strain>
    </source>
</reference>
<keyword evidence="4 8" id="KW-0822">Tryptophan biosynthesis</keyword>
<evidence type="ECO:0000256" key="6">
    <source>
        <dbReference type="ARBA" id="ARBA00023239"/>
    </source>
</evidence>
<dbReference type="InterPro" id="IPR002028">
    <property type="entry name" value="Trp_synthase_suA"/>
</dbReference>
<comment type="subunit">
    <text evidence="2 8">Tetramer of two alpha and two beta chains.</text>
</comment>
<comment type="catalytic activity">
    <reaction evidence="7 8">
        <text>(1S,2R)-1-C-(indol-3-yl)glycerol 3-phosphate + L-serine = D-glyceraldehyde 3-phosphate + L-tryptophan + H2O</text>
        <dbReference type="Rhea" id="RHEA:10532"/>
        <dbReference type="ChEBI" id="CHEBI:15377"/>
        <dbReference type="ChEBI" id="CHEBI:33384"/>
        <dbReference type="ChEBI" id="CHEBI:57912"/>
        <dbReference type="ChEBI" id="CHEBI:58866"/>
        <dbReference type="ChEBI" id="CHEBI:59776"/>
        <dbReference type="EC" id="4.2.1.20"/>
    </reaction>
</comment>
<dbReference type="Proteomes" id="UP000199602">
    <property type="component" value="Unassembled WGS sequence"/>
</dbReference>
<evidence type="ECO:0000256" key="2">
    <source>
        <dbReference type="ARBA" id="ARBA00011270"/>
    </source>
</evidence>
<dbReference type="EMBL" id="FNIN01000002">
    <property type="protein sequence ID" value="SDN45162.1"/>
    <property type="molecule type" value="Genomic_DNA"/>
</dbReference>
<evidence type="ECO:0000256" key="1">
    <source>
        <dbReference type="ARBA" id="ARBA00004733"/>
    </source>
</evidence>
<feature type="active site" description="Proton acceptor" evidence="8">
    <location>
        <position position="61"/>
    </location>
</feature>
<evidence type="ECO:0000256" key="7">
    <source>
        <dbReference type="ARBA" id="ARBA00049047"/>
    </source>
</evidence>
<dbReference type="STRING" id="206665.SAMN04488516_102176"/>
<gene>
    <name evidence="8" type="primary">trpA</name>
    <name evidence="10" type="ORF">SAMN04488516_102176</name>
</gene>
<evidence type="ECO:0000256" key="5">
    <source>
        <dbReference type="ARBA" id="ARBA00023141"/>
    </source>
</evidence>
<organism evidence="10 11">
    <name type="scientific">Desulfonauticus submarinus</name>
    <dbReference type="NCBI Taxonomy" id="206665"/>
    <lineage>
        <taxon>Bacteria</taxon>
        <taxon>Pseudomonadati</taxon>
        <taxon>Thermodesulfobacteriota</taxon>
        <taxon>Desulfovibrionia</taxon>
        <taxon>Desulfovibrionales</taxon>
        <taxon>Desulfonauticaceae</taxon>
        <taxon>Desulfonauticus</taxon>
    </lineage>
</organism>
<accession>A0A1H0BHR6</accession>
<dbReference type="GO" id="GO:0005829">
    <property type="term" value="C:cytosol"/>
    <property type="evidence" value="ECO:0007669"/>
    <property type="project" value="TreeGrafter"/>
</dbReference>
<dbReference type="AlphaFoldDB" id="A0A1H0BHR6"/>
<protein>
    <recommendedName>
        <fullName evidence="8">Tryptophan synthase alpha chain</fullName>
        <ecNumber evidence="8">4.2.1.20</ecNumber>
    </recommendedName>
</protein>
<dbReference type="SUPFAM" id="SSF51366">
    <property type="entry name" value="Ribulose-phoshate binding barrel"/>
    <property type="match status" value="1"/>
</dbReference>
<dbReference type="PANTHER" id="PTHR43406:SF1">
    <property type="entry name" value="TRYPTOPHAN SYNTHASE ALPHA CHAIN, CHLOROPLASTIC"/>
    <property type="match status" value="1"/>
</dbReference>
<dbReference type="PANTHER" id="PTHR43406">
    <property type="entry name" value="TRYPTOPHAN SYNTHASE, ALPHA CHAIN"/>
    <property type="match status" value="1"/>
</dbReference>
<comment type="similarity">
    <text evidence="8 9">Belongs to the TrpA family.</text>
</comment>